<feature type="region of interest" description="Disordered" evidence="1">
    <location>
        <begin position="29"/>
        <end position="57"/>
    </location>
</feature>
<reference evidence="2" key="1">
    <citation type="submission" date="2020-01" db="EMBL/GenBank/DDBJ databases">
        <title>Development of genomics and gene disruption for Polysphondylium violaceum indicates a role for the polyketide synthase stlB in stalk morphogenesis.</title>
        <authorList>
            <person name="Narita B."/>
            <person name="Kawabe Y."/>
            <person name="Kin K."/>
            <person name="Saito T."/>
            <person name="Gibbs R."/>
            <person name="Kuspa A."/>
            <person name="Muzny D."/>
            <person name="Queller D."/>
            <person name="Richards S."/>
            <person name="Strassman J."/>
            <person name="Sucgang R."/>
            <person name="Worley K."/>
            <person name="Schaap P."/>
        </authorList>
    </citation>
    <scope>NUCLEOTIDE SEQUENCE</scope>
    <source>
        <strain evidence="2">QSvi11</strain>
    </source>
</reference>
<protein>
    <submittedName>
        <fullName evidence="2">Uncharacterized protein</fullName>
    </submittedName>
</protein>
<dbReference type="AlphaFoldDB" id="A0A8J4V3I6"/>
<gene>
    <name evidence="2" type="ORF">CYY_008862</name>
</gene>
<evidence type="ECO:0000313" key="3">
    <source>
        <dbReference type="Proteomes" id="UP000695562"/>
    </source>
</evidence>
<accession>A0A8J4V3I6</accession>
<sequence length="309" mass="35734">MSSYYEAIEFKPSPKQQNILLQQEAIRKQRREERLNNSRDGASGSTPGGGAGITHTMNPRFGNLKSIPKLASKHSKYYTLKLRVTYDQSLLKPSDRLFKFFKDDLSVFVDEYDFRRPDYRLVFLKSFTLTRAVNEYPFPVLLTFSGLPETIESGSTHNVLLQSKTNNSDRPSDLIKGSKKKFKNQCPIPDPEFEIVQRPDSLLSYSTKRFVSEIPKEFCRCHEIGGGSSLSCTRDADLISKQYNVFDLFGFYISVARLGDNGDFKTHFTFPAKPNIISFDLEFKYYFLHYFNTNLEKAKNYNNRKNQNY</sequence>
<name>A0A8J4V3I6_9MYCE</name>
<dbReference type="EMBL" id="AJWJ01000589">
    <property type="protein sequence ID" value="KAF2069824.1"/>
    <property type="molecule type" value="Genomic_DNA"/>
</dbReference>
<proteinExistence type="predicted"/>
<keyword evidence="3" id="KW-1185">Reference proteome</keyword>
<evidence type="ECO:0000256" key="1">
    <source>
        <dbReference type="SAM" id="MobiDB-lite"/>
    </source>
</evidence>
<comment type="caution">
    <text evidence="2">The sequence shown here is derived from an EMBL/GenBank/DDBJ whole genome shotgun (WGS) entry which is preliminary data.</text>
</comment>
<dbReference type="Proteomes" id="UP000695562">
    <property type="component" value="Unassembled WGS sequence"/>
</dbReference>
<organism evidence="2 3">
    <name type="scientific">Polysphondylium violaceum</name>
    <dbReference type="NCBI Taxonomy" id="133409"/>
    <lineage>
        <taxon>Eukaryota</taxon>
        <taxon>Amoebozoa</taxon>
        <taxon>Evosea</taxon>
        <taxon>Eumycetozoa</taxon>
        <taxon>Dictyostelia</taxon>
        <taxon>Dictyosteliales</taxon>
        <taxon>Dictyosteliaceae</taxon>
        <taxon>Polysphondylium</taxon>
    </lineage>
</organism>
<dbReference type="OrthoDB" id="21223at2759"/>
<evidence type="ECO:0000313" key="2">
    <source>
        <dbReference type="EMBL" id="KAF2069824.1"/>
    </source>
</evidence>